<dbReference type="SUPFAM" id="SSF52540">
    <property type="entry name" value="P-loop containing nucleoside triphosphate hydrolases"/>
    <property type="match status" value="1"/>
</dbReference>
<dbReference type="Pfam" id="PF00270">
    <property type="entry name" value="DEAD"/>
    <property type="match status" value="1"/>
</dbReference>
<dbReference type="InterPro" id="IPR014001">
    <property type="entry name" value="Helicase_ATP-bd"/>
</dbReference>
<proteinExistence type="inferred from homology"/>
<dbReference type="SMART" id="SM00490">
    <property type="entry name" value="HELICc"/>
    <property type="match status" value="1"/>
</dbReference>
<dbReference type="PANTHER" id="PTHR18934:SF99">
    <property type="entry name" value="ATP-DEPENDENT RNA HELICASE DHX37-RELATED"/>
    <property type="match status" value="1"/>
</dbReference>
<organism evidence="10 11">
    <name type="scientific">Actinokineospora terrae</name>
    <dbReference type="NCBI Taxonomy" id="155974"/>
    <lineage>
        <taxon>Bacteria</taxon>
        <taxon>Bacillati</taxon>
        <taxon>Actinomycetota</taxon>
        <taxon>Actinomycetes</taxon>
        <taxon>Pseudonocardiales</taxon>
        <taxon>Pseudonocardiaceae</taxon>
        <taxon>Actinokineospora</taxon>
    </lineage>
</organism>
<comment type="catalytic activity">
    <reaction evidence="7">
        <text>ATP + H2O = ADP + phosphate + H(+)</text>
        <dbReference type="Rhea" id="RHEA:13065"/>
        <dbReference type="ChEBI" id="CHEBI:15377"/>
        <dbReference type="ChEBI" id="CHEBI:15378"/>
        <dbReference type="ChEBI" id="CHEBI:30616"/>
        <dbReference type="ChEBI" id="CHEBI:43474"/>
        <dbReference type="ChEBI" id="CHEBI:456216"/>
        <dbReference type="EC" id="3.6.4.13"/>
    </reaction>
</comment>
<dbReference type="Pfam" id="PF21010">
    <property type="entry name" value="HA2_C"/>
    <property type="match status" value="1"/>
</dbReference>
<dbReference type="FunFam" id="1.20.120.1080:FF:000005">
    <property type="entry name" value="ATP-dependent helicase HrpA"/>
    <property type="match status" value="1"/>
</dbReference>
<dbReference type="PROSITE" id="PS51192">
    <property type="entry name" value="HELICASE_ATP_BIND_1"/>
    <property type="match status" value="1"/>
</dbReference>
<comment type="similarity">
    <text evidence="1">Belongs to the DEAD box helicase family. DEAH subfamily.</text>
</comment>
<dbReference type="Pfam" id="PF04408">
    <property type="entry name" value="WHD_HA2"/>
    <property type="match status" value="1"/>
</dbReference>
<dbReference type="FunFam" id="3.40.50.300:FF:000439">
    <property type="entry name" value="ATP-dependent RNA helicase HrpA"/>
    <property type="match status" value="1"/>
</dbReference>
<dbReference type="InterPro" id="IPR027417">
    <property type="entry name" value="P-loop_NTPase"/>
</dbReference>
<dbReference type="SMART" id="SM00382">
    <property type="entry name" value="AAA"/>
    <property type="match status" value="1"/>
</dbReference>
<protein>
    <recommendedName>
        <fullName evidence="2">RNA helicase</fullName>
        <ecNumber evidence="2">3.6.4.13</ecNumber>
    </recommendedName>
</protein>
<keyword evidence="5 10" id="KW-0347">Helicase</keyword>
<feature type="domain" description="Helicase C-terminal" evidence="9">
    <location>
        <begin position="281"/>
        <end position="448"/>
    </location>
</feature>
<evidence type="ECO:0000256" key="5">
    <source>
        <dbReference type="ARBA" id="ARBA00022806"/>
    </source>
</evidence>
<dbReference type="SMART" id="SM00487">
    <property type="entry name" value="DEXDc"/>
    <property type="match status" value="1"/>
</dbReference>
<sequence>MSTTDTPVGLADLRAALPELMLRDERRLARRLDGLRKTRDPKRRQAAAAKVAEEVEAARARVAKRRAAVPALKYPEELPVSQRREDILAAIRDNQVVIVAGETGSGKTTQLPKICLELGRGVRGFIGHTQPRRIAARTVAERVADEVGSPLGEAVGWKVRFTDQVGDRTLVKLMTDGILLAEIQNDRLLSAYDTIIIDEAHERSLNIDFLLGYLARLLPSRPDLKIVITSATIDPQRFSRHFGDAPIVEVSGRTYPVEVRYRPLVDQDDPDADPDRDQTQGILDAVDELCAEGPGDILVFLSGEREIRDTAEALAGRNLRGTEILPLYARLSSAEQHRVFQAHGGRRVVLATNVAETSLTVPGIKYVVDPGTARISRYSNRLKVQRLPIEPVSQASANQRKGRCGRTSDGICVRLYSEDDFLARPEFTDPEILRTNLASVILQMSAADLGEMADFPFIDPPDRRHIADGVQLLQELGALDPAEKDPAKRLTPLGRNLAQLPVDPRLARMVIEADKAGCVTEVMVIAAALSIQDPRERPQDKQQAAAEKHARFADPDSDFVSYLNLWQYVREQQKELSGNRFRKQCKAEFLNYLRIREWQDIHSQLRQVTKQLGVTPNEVPAEPRNVHIALLSGLLSHLGFRDPAGKEYIGARNAKFAVFPGSALFKKPPRWVVAAELVETTRLWGRICARVEPEWVEPLAAHVVKRTYSEPHWEARQGSVVATERVTLYGLPLVVDRKVHYGRIDPELSRELFIRHALVEGDWQTRHHFFRDNRALLREVEELEHRARRRDILVDDETLFAFYDQRIPAEVVSGRHFDSWWKKTRHESPELLTFAKSMLVNESAADVREQDFPDALSQRGLTLPLTYRFEPGRADDGVTARIPIAVLNQLDGDGFSLQVPGQREEVVTALIRSLPKPLRRNFVPVPDFARAVVRRLGAEEESLPEAIGRELRALTGVVIPRDAWQLSAVPDHLRTTFQVVDGDKTLAQGKDLVALKDQLKSQLRASLAEATVDLEKTGLTSWTIDTLPKVARTEQNGLVVTAYPALVDEGATVAVRMLDTAVDQRAAMWTGTRRLLLLNVPAPTKFVVRSLSNQAKLALSHNPHGGVPALLADCVDAAVDHLMTRAGGPAWTEAGFTALRESVRRSLNETTVDVLDRVRKVVLAWNEVQARLARTRGPIFVDPLRDIREQVAGLVFPGFVTATGVERLPDVERYLRAVERRLDKLPERPDRDRAWMHTVQDLEDAYHGAVEDLRPSARETPEVRAIGWMIEELRVSYFAQTLGTSGAVSDKRILKAIEALRP</sequence>
<dbReference type="RefSeq" id="WP_092775419.1">
    <property type="nucleotide sequence ID" value="NZ_FOGI01000002.1"/>
</dbReference>
<evidence type="ECO:0000256" key="2">
    <source>
        <dbReference type="ARBA" id="ARBA00012552"/>
    </source>
</evidence>
<dbReference type="InterPro" id="IPR048333">
    <property type="entry name" value="HA2_WH"/>
</dbReference>
<dbReference type="Proteomes" id="UP000199051">
    <property type="component" value="Unassembled WGS sequence"/>
</dbReference>
<dbReference type="GO" id="GO:0003723">
    <property type="term" value="F:RNA binding"/>
    <property type="evidence" value="ECO:0007669"/>
    <property type="project" value="TreeGrafter"/>
</dbReference>
<evidence type="ECO:0000256" key="6">
    <source>
        <dbReference type="ARBA" id="ARBA00022840"/>
    </source>
</evidence>
<dbReference type="Pfam" id="PF00271">
    <property type="entry name" value="Helicase_C"/>
    <property type="match status" value="1"/>
</dbReference>
<dbReference type="CDD" id="cd17989">
    <property type="entry name" value="DEXHc_HrpA"/>
    <property type="match status" value="1"/>
</dbReference>
<keyword evidence="6" id="KW-0067">ATP-binding</keyword>
<keyword evidence="4" id="KW-0378">Hydrolase</keyword>
<dbReference type="Gene3D" id="3.40.50.300">
    <property type="entry name" value="P-loop containing nucleotide triphosphate hydrolases"/>
    <property type="match status" value="2"/>
</dbReference>
<dbReference type="InterPro" id="IPR001650">
    <property type="entry name" value="Helicase_C-like"/>
</dbReference>
<dbReference type="GO" id="GO:0016787">
    <property type="term" value="F:hydrolase activity"/>
    <property type="evidence" value="ECO:0007669"/>
    <property type="project" value="UniProtKB-KW"/>
</dbReference>
<dbReference type="PANTHER" id="PTHR18934">
    <property type="entry name" value="ATP-DEPENDENT RNA HELICASE"/>
    <property type="match status" value="1"/>
</dbReference>
<keyword evidence="11" id="KW-1185">Reference proteome</keyword>
<dbReference type="InterPro" id="IPR011709">
    <property type="entry name" value="DEAD-box_helicase_OB_fold"/>
</dbReference>
<reference evidence="11" key="1">
    <citation type="submission" date="2016-10" db="EMBL/GenBank/DDBJ databases">
        <authorList>
            <person name="Varghese N."/>
            <person name="Submissions S."/>
        </authorList>
    </citation>
    <scope>NUCLEOTIDE SEQUENCE [LARGE SCALE GENOMIC DNA]</scope>
    <source>
        <strain evidence="11">DSM 44260</strain>
    </source>
</reference>
<name>A0A1H9N5I4_9PSEU</name>
<dbReference type="EC" id="3.6.4.13" evidence="2"/>
<dbReference type="PROSITE" id="PS51194">
    <property type="entry name" value="HELICASE_CTER"/>
    <property type="match status" value="1"/>
</dbReference>
<evidence type="ECO:0000259" key="9">
    <source>
        <dbReference type="PROSITE" id="PS51194"/>
    </source>
</evidence>
<dbReference type="InterPro" id="IPR024590">
    <property type="entry name" value="HrpA_C"/>
</dbReference>
<dbReference type="InterPro" id="IPR011545">
    <property type="entry name" value="DEAD/DEAH_box_helicase_dom"/>
</dbReference>
<dbReference type="SMART" id="SM00847">
    <property type="entry name" value="HA2"/>
    <property type="match status" value="1"/>
</dbReference>
<evidence type="ECO:0000259" key="8">
    <source>
        <dbReference type="PROSITE" id="PS51192"/>
    </source>
</evidence>
<dbReference type="STRING" id="155974.SAMN04487818_102524"/>
<evidence type="ECO:0000313" key="10">
    <source>
        <dbReference type="EMBL" id="SER31184.1"/>
    </source>
</evidence>
<feature type="domain" description="Helicase ATP-binding" evidence="8">
    <location>
        <begin position="88"/>
        <end position="251"/>
    </location>
</feature>
<evidence type="ECO:0000256" key="4">
    <source>
        <dbReference type="ARBA" id="ARBA00022801"/>
    </source>
</evidence>
<dbReference type="InterPro" id="IPR007502">
    <property type="entry name" value="Helicase-assoc_dom"/>
</dbReference>
<dbReference type="Pfam" id="PF11898">
    <property type="entry name" value="DUF3418"/>
    <property type="match status" value="1"/>
</dbReference>
<dbReference type="InterPro" id="IPR003593">
    <property type="entry name" value="AAA+_ATPase"/>
</dbReference>
<dbReference type="GO" id="GO:0003724">
    <property type="term" value="F:RNA helicase activity"/>
    <property type="evidence" value="ECO:0007669"/>
    <property type="project" value="UniProtKB-EC"/>
</dbReference>
<evidence type="ECO:0000256" key="1">
    <source>
        <dbReference type="ARBA" id="ARBA00008792"/>
    </source>
</evidence>
<dbReference type="Gene3D" id="1.20.120.1080">
    <property type="match status" value="1"/>
</dbReference>
<evidence type="ECO:0000313" key="11">
    <source>
        <dbReference type="Proteomes" id="UP000199051"/>
    </source>
</evidence>
<evidence type="ECO:0000256" key="7">
    <source>
        <dbReference type="ARBA" id="ARBA00047984"/>
    </source>
</evidence>
<dbReference type="EMBL" id="FOGI01000002">
    <property type="protein sequence ID" value="SER31184.1"/>
    <property type="molecule type" value="Genomic_DNA"/>
</dbReference>
<dbReference type="NCBIfam" id="TIGR01967">
    <property type="entry name" value="DEAH_box_HrpA"/>
    <property type="match status" value="1"/>
</dbReference>
<evidence type="ECO:0000256" key="3">
    <source>
        <dbReference type="ARBA" id="ARBA00022741"/>
    </source>
</evidence>
<dbReference type="InterPro" id="IPR010222">
    <property type="entry name" value="RNA_helicase_HrpA"/>
</dbReference>
<dbReference type="Pfam" id="PF07717">
    <property type="entry name" value="OB_NTP_bind"/>
    <property type="match status" value="1"/>
</dbReference>
<dbReference type="NCBIfam" id="NF008348">
    <property type="entry name" value="PRK11131.1"/>
    <property type="match status" value="1"/>
</dbReference>
<accession>A0A1H9N5I4</accession>
<dbReference type="FunFam" id="3.40.50.300:FF:000575">
    <property type="entry name" value="ATP-dependent helicase hrpA"/>
    <property type="match status" value="1"/>
</dbReference>
<keyword evidence="3" id="KW-0547">Nucleotide-binding</keyword>
<dbReference type="CDD" id="cd18791">
    <property type="entry name" value="SF2_C_RHA"/>
    <property type="match status" value="1"/>
</dbReference>
<dbReference type="GO" id="GO:0005524">
    <property type="term" value="F:ATP binding"/>
    <property type="evidence" value="ECO:0007669"/>
    <property type="project" value="UniProtKB-KW"/>
</dbReference>
<gene>
    <name evidence="10" type="ORF">SAMN04487818_102524</name>
</gene>